<dbReference type="Pfam" id="PF16778">
    <property type="entry name" value="Phage_tail_APC"/>
    <property type="match status" value="1"/>
</dbReference>
<reference evidence="2 3" key="1">
    <citation type="submission" date="2023-08" db="EMBL/GenBank/DDBJ databases">
        <authorList>
            <person name="Du S."/>
            <person name="Wu Z."/>
            <person name="Wu Y."/>
            <person name="Yang M."/>
            <person name="Shao J."/>
            <person name="Liu H."/>
            <person name="Zhao Y."/>
            <person name="Zhang Z."/>
        </authorList>
    </citation>
    <scope>NUCLEOTIDE SEQUENCE [LARGE SCALE GENOMIC DNA]</scope>
</reference>
<evidence type="ECO:0000259" key="1">
    <source>
        <dbReference type="Pfam" id="PF16778"/>
    </source>
</evidence>
<feature type="domain" description="Phage tail assembly chaperone-like" evidence="1">
    <location>
        <begin position="74"/>
        <end position="137"/>
    </location>
</feature>
<sequence length="138" mass="15323">MSISITEARNGAYIDANGTIDCEINHPEHGWIPYTVVDSDTDTTIDNEAIKALLGNNIAAYVPPTQEELDLAAAASVRFERDQKLATEVDPIVSNPLRWGSLSDEQQLAFTVYRQNLLDITEQEGFPHNVVWPTKPEV</sequence>
<evidence type="ECO:0000313" key="3">
    <source>
        <dbReference type="Proteomes" id="UP001302562"/>
    </source>
</evidence>
<evidence type="ECO:0000313" key="2">
    <source>
        <dbReference type="EMBL" id="WMM95344.1"/>
    </source>
</evidence>
<proteinExistence type="predicted"/>
<name>A0AAX3ZWI2_9CAUD</name>
<dbReference type="InterPro" id="IPR031893">
    <property type="entry name" value="Phage_tail_APC"/>
</dbReference>
<keyword evidence="3" id="KW-1185">Reference proteome</keyword>
<gene>
    <name evidence="2" type="ORF">CRP125_gp41</name>
</gene>
<protein>
    <submittedName>
        <fullName evidence="2">Tail fiber assembly protein</fullName>
    </submittedName>
</protein>
<accession>A0AAX3ZWI2</accession>
<organism evidence="2 3">
    <name type="scientific">Roseobacter phage CRP-125</name>
    <dbReference type="NCBI Taxonomy" id="3072844"/>
    <lineage>
        <taxon>Viruses</taxon>
        <taxon>Duplodnaviria</taxon>
        <taxon>Heunggongvirae</taxon>
        <taxon>Uroviricota</taxon>
        <taxon>Caudoviricetes</taxon>
        <taxon>Autographivirales</taxon>
        <taxon>Autographivirales incertae sedis</taxon>
        <taxon>Actaeavirus</taxon>
        <taxon>Actaeavirus CRP125</taxon>
    </lineage>
</organism>
<dbReference type="Proteomes" id="UP001302562">
    <property type="component" value="Segment"/>
</dbReference>
<dbReference type="EMBL" id="OR420743">
    <property type="protein sequence ID" value="WMM95344.1"/>
    <property type="molecule type" value="Genomic_DNA"/>
</dbReference>